<dbReference type="Proteomes" id="UP000063781">
    <property type="component" value="Chromosome"/>
</dbReference>
<evidence type="ECO:0000259" key="1">
    <source>
        <dbReference type="Pfam" id="PF13649"/>
    </source>
</evidence>
<dbReference type="KEGG" id="erl:AOC36_08970"/>
<dbReference type="Pfam" id="PF13649">
    <property type="entry name" value="Methyltransf_25"/>
    <property type="match status" value="1"/>
</dbReference>
<gene>
    <name evidence="2" type="ORF">AOC36_08970</name>
</gene>
<dbReference type="InterPro" id="IPR041698">
    <property type="entry name" value="Methyltransf_25"/>
</dbReference>
<dbReference type="EMBL" id="CP013213">
    <property type="protein sequence ID" value="AMC94114.1"/>
    <property type="molecule type" value="Genomic_DNA"/>
</dbReference>
<reference evidence="2 3" key="1">
    <citation type="submission" date="2015-10" db="EMBL/GenBank/DDBJ databases">
        <title>Erysipelothrix larvae sp. LV19 isolated from the larval gut of the rhinoceros beetle, Trypoxylus dichotomus.</title>
        <authorList>
            <person name="Lim S."/>
            <person name="Kim B.-C."/>
        </authorList>
    </citation>
    <scope>NUCLEOTIDE SEQUENCE [LARGE SCALE GENOMIC DNA]</scope>
    <source>
        <strain evidence="2 3">LV19</strain>
    </source>
</reference>
<organism evidence="2 3">
    <name type="scientific">Erysipelothrix larvae</name>
    <dbReference type="NCBI Taxonomy" id="1514105"/>
    <lineage>
        <taxon>Bacteria</taxon>
        <taxon>Bacillati</taxon>
        <taxon>Bacillota</taxon>
        <taxon>Erysipelotrichia</taxon>
        <taxon>Erysipelotrichales</taxon>
        <taxon>Erysipelotrichaceae</taxon>
        <taxon>Erysipelothrix</taxon>
    </lineage>
</organism>
<dbReference type="Gene3D" id="3.40.50.150">
    <property type="entry name" value="Vaccinia Virus protein VP39"/>
    <property type="match status" value="1"/>
</dbReference>
<dbReference type="PANTHER" id="PTHR43591">
    <property type="entry name" value="METHYLTRANSFERASE"/>
    <property type="match status" value="1"/>
</dbReference>
<dbReference type="CDD" id="cd02440">
    <property type="entry name" value="AdoMet_MTases"/>
    <property type="match status" value="1"/>
</dbReference>
<feature type="domain" description="Methyltransferase" evidence="1">
    <location>
        <begin position="46"/>
        <end position="143"/>
    </location>
</feature>
<name>A0A0X8H191_9FIRM</name>
<evidence type="ECO:0000313" key="3">
    <source>
        <dbReference type="Proteomes" id="UP000063781"/>
    </source>
</evidence>
<sequence>MSKSLTRPEVGHNFLASLGKRRLRPGGKEGTEWLLDHLDQNKPLKVLEVACNQGTTTFELVDKYPIDIVACDLSEDALNRARKRAKNHPKKDHIEFRIADARSLPFEDNSFDIVINEAMLTMLSDVDKLKALKEYHRVLKPGGKVLTHDVLFRTDDKAYQVKIRKDMTRNILANVKPLTGVEWESLFTSCGFIVQSKTGPMSLMDPKGMIKDEGFGGTLKIISNALKLKNRARFKSMFKMFKEYQNDLGFIVVAGVKKD</sequence>
<dbReference type="PANTHER" id="PTHR43591:SF110">
    <property type="entry name" value="RHODANESE DOMAIN-CONTAINING PROTEIN"/>
    <property type="match status" value="1"/>
</dbReference>
<dbReference type="InterPro" id="IPR029063">
    <property type="entry name" value="SAM-dependent_MTases_sf"/>
</dbReference>
<evidence type="ECO:0000313" key="2">
    <source>
        <dbReference type="EMBL" id="AMC94114.1"/>
    </source>
</evidence>
<dbReference type="STRING" id="1514105.AOC36_08970"/>
<keyword evidence="3" id="KW-1185">Reference proteome</keyword>
<dbReference type="SUPFAM" id="SSF53335">
    <property type="entry name" value="S-adenosyl-L-methionine-dependent methyltransferases"/>
    <property type="match status" value="1"/>
</dbReference>
<protein>
    <recommendedName>
        <fullName evidence="1">Methyltransferase domain-containing protein</fullName>
    </recommendedName>
</protein>
<dbReference type="OrthoDB" id="9772751at2"/>
<dbReference type="AlphaFoldDB" id="A0A0X8H191"/>
<accession>A0A0X8H191</accession>
<proteinExistence type="predicted"/>